<comment type="cofactor">
    <cofactor evidence="1">
        <name>FMN</name>
        <dbReference type="ChEBI" id="CHEBI:58210"/>
    </cofactor>
</comment>
<reference evidence="6" key="1">
    <citation type="submission" date="2020-02" db="EMBL/GenBank/DDBJ databases">
        <authorList>
            <person name="Meier V. D."/>
        </authorList>
    </citation>
    <scope>NUCLEOTIDE SEQUENCE</scope>
    <source>
        <strain evidence="6">AVDCRST_MAG03</strain>
    </source>
</reference>
<keyword evidence="3 6" id="KW-0560">Oxidoreductase</keyword>
<protein>
    <submittedName>
        <fullName evidence="6">Dihydroorotate dehydrogenase (NAD(+)), catalytic subunit</fullName>
        <ecNumber evidence="6">1.3.1.14</ecNumber>
    </submittedName>
</protein>
<dbReference type="GO" id="GO:0006207">
    <property type="term" value="P:'de novo' pyrimidine nucleobase biosynthetic process"/>
    <property type="evidence" value="ECO:0007669"/>
    <property type="project" value="InterPro"/>
</dbReference>
<dbReference type="Gene3D" id="3.20.20.70">
    <property type="entry name" value="Aldolase class I"/>
    <property type="match status" value="1"/>
</dbReference>
<dbReference type="PROSITE" id="PS00911">
    <property type="entry name" value="DHODEHASE_1"/>
    <property type="match status" value="1"/>
</dbReference>
<comment type="pathway">
    <text evidence="2">Pyrimidine metabolism; UMP biosynthesis via de novo pathway.</text>
</comment>
<dbReference type="UniPathway" id="UPA00070"/>
<dbReference type="SUPFAM" id="SSF51395">
    <property type="entry name" value="FMN-linked oxidoreductases"/>
    <property type="match status" value="1"/>
</dbReference>
<accession>A0A6J4P5G6</accession>
<dbReference type="InterPro" id="IPR013785">
    <property type="entry name" value="Aldolase_TIM"/>
</dbReference>
<evidence type="ECO:0000256" key="3">
    <source>
        <dbReference type="ARBA" id="ARBA00023002"/>
    </source>
</evidence>
<organism evidence="6">
    <name type="scientific">uncultured Rubrobacteraceae bacterium</name>
    <dbReference type="NCBI Taxonomy" id="349277"/>
    <lineage>
        <taxon>Bacteria</taxon>
        <taxon>Bacillati</taxon>
        <taxon>Actinomycetota</taxon>
        <taxon>Rubrobacteria</taxon>
        <taxon>Rubrobacterales</taxon>
        <taxon>Rubrobacteraceae</taxon>
        <taxon>environmental samples</taxon>
    </lineage>
</organism>
<feature type="non-terminal residue" evidence="6">
    <location>
        <position position="81"/>
    </location>
</feature>
<feature type="region of interest" description="Disordered" evidence="4">
    <location>
        <begin position="51"/>
        <end position="81"/>
    </location>
</feature>
<feature type="domain" description="Dihydroorotate dehydrogenase catalytic" evidence="5">
    <location>
        <begin position="10"/>
        <end position="81"/>
    </location>
</feature>
<evidence type="ECO:0000313" key="6">
    <source>
        <dbReference type="EMBL" id="CAA9403297.1"/>
    </source>
</evidence>
<gene>
    <name evidence="6" type="ORF">AVDCRST_MAG03-1363</name>
</gene>
<sequence>MRERVTGVDLSVELCGMTLGTPLVSASGTLAKEALGEVGGVYGAILPKTTTPAARAGNPPPRVAETPAGMVNSIGLQNPGV</sequence>
<dbReference type="InterPro" id="IPR001295">
    <property type="entry name" value="Dihydroorotate_DH_CS"/>
</dbReference>
<dbReference type="AlphaFoldDB" id="A0A6J4P5G6"/>
<dbReference type="GO" id="GO:0004589">
    <property type="term" value="F:dihydroorotate dehydrogenase (NAD+) activity"/>
    <property type="evidence" value="ECO:0007669"/>
    <property type="project" value="UniProtKB-EC"/>
</dbReference>
<evidence type="ECO:0000256" key="4">
    <source>
        <dbReference type="SAM" id="MobiDB-lite"/>
    </source>
</evidence>
<dbReference type="InterPro" id="IPR005720">
    <property type="entry name" value="Dihydroorotate_DH_cat"/>
</dbReference>
<dbReference type="EMBL" id="CADCUT010000077">
    <property type="protein sequence ID" value="CAA9403297.1"/>
    <property type="molecule type" value="Genomic_DNA"/>
</dbReference>
<dbReference type="Pfam" id="PF01180">
    <property type="entry name" value="DHO_dh"/>
    <property type="match status" value="1"/>
</dbReference>
<proteinExistence type="predicted"/>
<evidence type="ECO:0000259" key="5">
    <source>
        <dbReference type="Pfam" id="PF01180"/>
    </source>
</evidence>
<dbReference type="GO" id="GO:0044205">
    <property type="term" value="P:'de novo' UMP biosynthetic process"/>
    <property type="evidence" value="ECO:0007669"/>
    <property type="project" value="UniProtKB-UniPathway"/>
</dbReference>
<dbReference type="EC" id="1.3.1.14" evidence="6"/>
<name>A0A6J4P5G6_9ACTN</name>
<evidence type="ECO:0000256" key="2">
    <source>
        <dbReference type="ARBA" id="ARBA00004725"/>
    </source>
</evidence>
<evidence type="ECO:0000256" key="1">
    <source>
        <dbReference type="ARBA" id="ARBA00001917"/>
    </source>
</evidence>
<dbReference type="GO" id="GO:0005737">
    <property type="term" value="C:cytoplasm"/>
    <property type="evidence" value="ECO:0007669"/>
    <property type="project" value="InterPro"/>
</dbReference>